<feature type="transmembrane region" description="Helical" evidence="7">
    <location>
        <begin position="12"/>
        <end position="34"/>
    </location>
</feature>
<dbReference type="Gene3D" id="1.20.1730.10">
    <property type="entry name" value="Sodium/glucose cotransporter"/>
    <property type="match status" value="1"/>
</dbReference>
<dbReference type="EMBL" id="BARV01008346">
    <property type="protein sequence ID" value="GAI03101.1"/>
    <property type="molecule type" value="Genomic_DNA"/>
</dbReference>
<feature type="non-terminal residue" evidence="8">
    <location>
        <position position="1"/>
    </location>
</feature>
<feature type="transmembrane region" description="Helical" evidence="7">
    <location>
        <begin position="122"/>
        <end position="146"/>
    </location>
</feature>
<evidence type="ECO:0000256" key="1">
    <source>
        <dbReference type="ARBA" id="ARBA00004141"/>
    </source>
</evidence>
<comment type="similarity">
    <text evidence="2">Belongs to the sodium:solute symporter (SSF) (TC 2.A.21) family.</text>
</comment>
<dbReference type="AlphaFoldDB" id="X1LB81"/>
<dbReference type="InterPro" id="IPR050277">
    <property type="entry name" value="Sodium:Solute_Symporter"/>
</dbReference>
<feature type="transmembrane region" description="Helical" evidence="7">
    <location>
        <begin position="82"/>
        <end position="101"/>
    </location>
</feature>
<sequence>ILSILGMGSPALWMVIFTVIFVAYTVLGGQYAIIRTDSLQIVIIFAGIFGGLALLLSRLGGWGGLQSSLSPEQFAFPLSSQFGGTELVTLLLLVGLTYVVGPDMYSRLFCARDDRTARASTFWTALFIIPVAFAITLIGMGAAALFPEIAPEQALPMVIKEVFSPLLGGIVLAALLCAVMSSADTTLLSASTILMVDIVGWFRPSVNQSKIIPRSRWVIVLLGICSLIVALALKGVISALLFAYTVYTCGVILPVIAGFFKNRLKVTPSGALAALIGGGSAGLISKLLGIQYLDLGALLLSGLLLFTVSFADNRFKK</sequence>
<feature type="transmembrane region" description="Helical" evidence="7">
    <location>
        <begin position="217"/>
        <end position="233"/>
    </location>
</feature>
<evidence type="ECO:0000256" key="7">
    <source>
        <dbReference type="SAM" id="Phobius"/>
    </source>
</evidence>
<evidence type="ECO:0000256" key="3">
    <source>
        <dbReference type="ARBA" id="ARBA00022448"/>
    </source>
</evidence>
<evidence type="ECO:0000256" key="4">
    <source>
        <dbReference type="ARBA" id="ARBA00022692"/>
    </source>
</evidence>
<protein>
    <recommendedName>
        <fullName evidence="9">Sodium:solute symporter family protein</fullName>
    </recommendedName>
</protein>
<dbReference type="Pfam" id="PF00474">
    <property type="entry name" value="SSF"/>
    <property type="match status" value="1"/>
</dbReference>
<keyword evidence="5 7" id="KW-1133">Transmembrane helix</keyword>
<feature type="transmembrane region" description="Helical" evidence="7">
    <location>
        <begin position="239"/>
        <end position="260"/>
    </location>
</feature>
<keyword evidence="4 7" id="KW-0812">Transmembrane</keyword>
<proteinExistence type="inferred from homology"/>
<dbReference type="InterPro" id="IPR038377">
    <property type="entry name" value="Na/Glc_symporter_sf"/>
</dbReference>
<keyword evidence="3" id="KW-0813">Transport</keyword>
<feature type="transmembrane region" description="Helical" evidence="7">
    <location>
        <begin position="295"/>
        <end position="311"/>
    </location>
</feature>
<dbReference type="GO" id="GO:0022857">
    <property type="term" value="F:transmembrane transporter activity"/>
    <property type="evidence" value="ECO:0007669"/>
    <property type="project" value="InterPro"/>
</dbReference>
<evidence type="ECO:0000256" key="5">
    <source>
        <dbReference type="ARBA" id="ARBA00022989"/>
    </source>
</evidence>
<feature type="transmembrane region" description="Helical" evidence="7">
    <location>
        <begin position="272"/>
        <end position="289"/>
    </location>
</feature>
<dbReference type="InterPro" id="IPR001734">
    <property type="entry name" value="Na/solute_symporter"/>
</dbReference>
<comment type="subcellular location">
    <subcellularLocation>
        <location evidence="1">Membrane</location>
        <topology evidence="1">Multi-pass membrane protein</topology>
    </subcellularLocation>
</comment>
<dbReference type="PANTHER" id="PTHR48086">
    <property type="entry name" value="SODIUM/PROLINE SYMPORTER-RELATED"/>
    <property type="match status" value="1"/>
</dbReference>
<dbReference type="GO" id="GO:0005886">
    <property type="term" value="C:plasma membrane"/>
    <property type="evidence" value="ECO:0007669"/>
    <property type="project" value="TreeGrafter"/>
</dbReference>
<accession>X1LB81</accession>
<name>X1LB81_9ZZZZ</name>
<evidence type="ECO:0000256" key="2">
    <source>
        <dbReference type="ARBA" id="ARBA00006434"/>
    </source>
</evidence>
<organism evidence="8">
    <name type="scientific">marine sediment metagenome</name>
    <dbReference type="NCBI Taxonomy" id="412755"/>
    <lineage>
        <taxon>unclassified sequences</taxon>
        <taxon>metagenomes</taxon>
        <taxon>ecological metagenomes</taxon>
    </lineage>
</organism>
<dbReference type="PANTHER" id="PTHR48086:SF7">
    <property type="entry name" value="SODIUM-SOLUTE SYMPORTER-RELATED"/>
    <property type="match status" value="1"/>
</dbReference>
<keyword evidence="6 7" id="KW-0472">Membrane</keyword>
<gene>
    <name evidence="8" type="ORF">S06H3_16802</name>
</gene>
<evidence type="ECO:0000313" key="8">
    <source>
        <dbReference type="EMBL" id="GAI03101.1"/>
    </source>
</evidence>
<reference evidence="8" key="1">
    <citation type="journal article" date="2014" name="Front. Microbiol.">
        <title>High frequency of phylogenetically diverse reductive dehalogenase-homologous genes in deep subseafloor sedimentary metagenomes.</title>
        <authorList>
            <person name="Kawai M."/>
            <person name="Futagami T."/>
            <person name="Toyoda A."/>
            <person name="Takaki Y."/>
            <person name="Nishi S."/>
            <person name="Hori S."/>
            <person name="Arai W."/>
            <person name="Tsubouchi T."/>
            <person name="Morono Y."/>
            <person name="Uchiyama I."/>
            <person name="Ito T."/>
            <person name="Fujiyama A."/>
            <person name="Inagaki F."/>
            <person name="Takami H."/>
        </authorList>
    </citation>
    <scope>NUCLEOTIDE SEQUENCE</scope>
    <source>
        <strain evidence="8">Expedition CK06-06</strain>
    </source>
</reference>
<dbReference type="PROSITE" id="PS50283">
    <property type="entry name" value="NA_SOLUT_SYMP_3"/>
    <property type="match status" value="1"/>
</dbReference>
<feature type="transmembrane region" description="Helical" evidence="7">
    <location>
        <begin position="41"/>
        <end position="62"/>
    </location>
</feature>
<evidence type="ECO:0008006" key="9">
    <source>
        <dbReference type="Google" id="ProtNLM"/>
    </source>
</evidence>
<evidence type="ECO:0000256" key="6">
    <source>
        <dbReference type="ARBA" id="ARBA00023136"/>
    </source>
</evidence>
<comment type="caution">
    <text evidence="8">The sequence shown here is derived from an EMBL/GenBank/DDBJ whole genome shotgun (WGS) entry which is preliminary data.</text>
</comment>